<dbReference type="InterPro" id="IPR018060">
    <property type="entry name" value="HTH_AraC"/>
</dbReference>
<protein>
    <submittedName>
        <fullName evidence="5">AraC family transcriptional regulator</fullName>
    </submittedName>
</protein>
<evidence type="ECO:0000313" key="5">
    <source>
        <dbReference type="EMBL" id="ROH91189.1"/>
    </source>
</evidence>
<keyword evidence="1" id="KW-0805">Transcription regulation</keyword>
<feature type="domain" description="HTH araC/xylS-type" evidence="4">
    <location>
        <begin position="208"/>
        <end position="306"/>
    </location>
</feature>
<dbReference type="SMART" id="SM00342">
    <property type="entry name" value="HTH_ARAC"/>
    <property type="match status" value="1"/>
</dbReference>
<dbReference type="PRINTS" id="PR00032">
    <property type="entry name" value="HTHARAC"/>
</dbReference>
<dbReference type="InParanoid" id="A0A3N0VEL2"/>
<dbReference type="InterPro" id="IPR009057">
    <property type="entry name" value="Homeodomain-like_sf"/>
</dbReference>
<gene>
    <name evidence="5" type="ORF">ED208_07535</name>
</gene>
<keyword evidence="6" id="KW-1185">Reference proteome</keyword>
<keyword evidence="3" id="KW-0804">Transcription</keyword>
<dbReference type="InterPro" id="IPR032687">
    <property type="entry name" value="AraC-type_N"/>
</dbReference>
<dbReference type="AlphaFoldDB" id="A0A3N0VEL2"/>
<organism evidence="5 6">
    <name type="scientific">Stagnimonas aquatica</name>
    <dbReference type="NCBI Taxonomy" id="2689987"/>
    <lineage>
        <taxon>Bacteria</taxon>
        <taxon>Pseudomonadati</taxon>
        <taxon>Pseudomonadota</taxon>
        <taxon>Gammaproteobacteria</taxon>
        <taxon>Nevskiales</taxon>
        <taxon>Nevskiaceae</taxon>
        <taxon>Stagnimonas</taxon>
    </lineage>
</organism>
<evidence type="ECO:0000259" key="4">
    <source>
        <dbReference type="PROSITE" id="PS01124"/>
    </source>
</evidence>
<name>A0A3N0VEL2_9GAMM</name>
<dbReference type="GO" id="GO:0003700">
    <property type="term" value="F:DNA-binding transcription factor activity"/>
    <property type="evidence" value="ECO:0007669"/>
    <property type="project" value="InterPro"/>
</dbReference>
<dbReference type="Gene3D" id="1.10.10.60">
    <property type="entry name" value="Homeodomain-like"/>
    <property type="match status" value="1"/>
</dbReference>
<evidence type="ECO:0000256" key="3">
    <source>
        <dbReference type="ARBA" id="ARBA00023163"/>
    </source>
</evidence>
<dbReference type="GO" id="GO:0000976">
    <property type="term" value="F:transcription cis-regulatory region binding"/>
    <property type="evidence" value="ECO:0007669"/>
    <property type="project" value="TreeGrafter"/>
</dbReference>
<dbReference type="EMBL" id="RJVO01000003">
    <property type="protein sequence ID" value="ROH91189.1"/>
    <property type="molecule type" value="Genomic_DNA"/>
</dbReference>
<keyword evidence="2" id="KW-0238">DNA-binding</keyword>
<dbReference type="Pfam" id="PF12833">
    <property type="entry name" value="HTH_18"/>
    <property type="match status" value="1"/>
</dbReference>
<sequence>MSRAGLAPQQIENPCLQVDLGAYCRLMETAAAQTGNGNFGLWFGQQFEPEQLGLIGRIALASPTLGSALDNLARLFHLHQQVTETRFYQAEGLLRLEYRILDGHIVERRQDAELTLGMFANVLRRCLGRGWAPERVEFEHPRPGDWREHERAFDAPVYFGRRSNALVFRNRELQRAMPGRDLAQLPRLCEELSRVGGGSGPIALAFMDRVRSEIRASLSEGAPHIEAVAELLRLPRWTLQRRLAEHGYSYSELVEEVRCDLAMAYLAQPQLPLADIASLLGYSEPSAFTRAFCRRYGVPPSRMRAQRAAVS</sequence>
<evidence type="ECO:0000313" key="6">
    <source>
        <dbReference type="Proteomes" id="UP000282106"/>
    </source>
</evidence>
<reference evidence="5 6" key="1">
    <citation type="submission" date="2018-10" db="EMBL/GenBank/DDBJ databases">
        <authorList>
            <person name="Chen W.-M."/>
        </authorList>
    </citation>
    <scope>NUCLEOTIDE SEQUENCE [LARGE SCALE GENOMIC DNA]</scope>
    <source>
        <strain evidence="5 6">THS-13</strain>
    </source>
</reference>
<proteinExistence type="predicted"/>
<dbReference type="PANTHER" id="PTHR47894">
    <property type="entry name" value="HTH-TYPE TRANSCRIPTIONAL REGULATOR GADX"/>
    <property type="match status" value="1"/>
</dbReference>
<dbReference type="Pfam" id="PF12625">
    <property type="entry name" value="Arabinose_bd"/>
    <property type="match status" value="1"/>
</dbReference>
<evidence type="ECO:0000256" key="1">
    <source>
        <dbReference type="ARBA" id="ARBA00023015"/>
    </source>
</evidence>
<dbReference type="GO" id="GO:0005829">
    <property type="term" value="C:cytosol"/>
    <property type="evidence" value="ECO:0007669"/>
    <property type="project" value="TreeGrafter"/>
</dbReference>
<dbReference type="SUPFAM" id="SSF46689">
    <property type="entry name" value="Homeodomain-like"/>
    <property type="match status" value="1"/>
</dbReference>
<evidence type="ECO:0000256" key="2">
    <source>
        <dbReference type="ARBA" id="ARBA00023125"/>
    </source>
</evidence>
<dbReference type="InterPro" id="IPR020449">
    <property type="entry name" value="Tscrpt_reg_AraC-type_HTH"/>
</dbReference>
<dbReference type="PANTHER" id="PTHR47894:SF4">
    <property type="entry name" value="HTH-TYPE TRANSCRIPTIONAL REGULATOR GADX"/>
    <property type="match status" value="1"/>
</dbReference>
<accession>A0A3N0VEL2</accession>
<dbReference type="Proteomes" id="UP000282106">
    <property type="component" value="Unassembled WGS sequence"/>
</dbReference>
<comment type="caution">
    <text evidence="5">The sequence shown here is derived from an EMBL/GenBank/DDBJ whole genome shotgun (WGS) entry which is preliminary data.</text>
</comment>
<dbReference type="PROSITE" id="PS01124">
    <property type="entry name" value="HTH_ARAC_FAMILY_2"/>
    <property type="match status" value="1"/>
</dbReference>